<sequence>MTSNNNWVDDGIDELTDLIQRAEATPWGKTCSALWAQAAKVAEDRGDMKTAVRCYVDLVTAYVQGGESTRVIAPFAWLERNYKENPQWFDDVELPGYSDGLVHQLGWFYKYVFSAARELPNVSVAQTEQILQRMHDFYQQQSDPQRAWYFRNYEMYRRLGEKDKAEGFYQQWLNADRSDLSDCALCDPGHQVDYFARLEQWDKAIEIGEEALGAESQCSNQPEQLLSDLMLPWLYSGRDDKAWAAHLRAYRRYQQSASYLQNLDQQLVYLAVSGRAGRPERLERALTISLRHTPWMKEAESPRVLLDFAIAVVLVLDSFDTERGSEVLDVTLPGEELPWISAPQLVRPTLSEARQWFYQLAVDLTEQFAQRPGHPHPEREMERLNEILNPKPAPEPTTTTPIPDVSGMKISEALPKPAASDVVDDEELSTLESEPGLSAEQLSGPWKDLSLRELLEADAKFGAAVNTIYWMQALEHVVAAPELLNDDLDGLTETARAEWDQLRAEANELLYEADEAPDRLPEVVSDPAFTLIAQAERHMKDKEYMEAAQSADEALGAHTDDPLGARLRALRLLSHAAEEAGYIDEAIEPARDMLNVSSAAQLPYRQGVAAVYLSQLLARRRRWEEMAEVAQNALDVLERQHLGGVVVPHLHLALAQASGKMEHAETAAIHLERGAQTMPVKEQDAHTQALMRAANAYREAHRFSDAIRVWQHVVTLVDAEFDRASRTLDELTIADNDNDAILAAEKSYNNALRKLCQTLYQFSEAIGQQPGQVPDEDIALLESTMERLRSLVTDPGHTEFLGRSPQWYEADWSSDMGHMYMLCYKYGMAQDYLQAAIAGFEKIDHGDSALEVQCRLAHMYLITGQLDRAQELITQVSETVAQPRYAGKNVRTYARQLKQHLESLLENE</sequence>
<dbReference type="Gene3D" id="1.25.40.10">
    <property type="entry name" value="Tetratricopeptide repeat domain"/>
    <property type="match status" value="1"/>
</dbReference>
<dbReference type="InterPro" id="IPR011990">
    <property type="entry name" value="TPR-like_helical_dom_sf"/>
</dbReference>
<feature type="coiled-coil region" evidence="1">
    <location>
        <begin position="613"/>
        <end position="640"/>
    </location>
</feature>
<evidence type="ECO:0008006" key="4">
    <source>
        <dbReference type="Google" id="ProtNLM"/>
    </source>
</evidence>
<organism evidence="2 3">
    <name type="scientific">Arcanobacterium pinnipediorum</name>
    <dbReference type="NCBI Taxonomy" id="1503041"/>
    <lineage>
        <taxon>Bacteria</taxon>
        <taxon>Bacillati</taxon>
        <taxon>Actinomycetota</taxon>
        <taxon>Actinomycetes</taxon>
        <taxon>Actinomycetales</taxon>
        <taxon>Actinomycetaceae</taxon>
        <taxon>Arcanobacterium</taxon>
    </lineage>
</organism>
<evidence type="ECO:0000256" key="1">
    <source>
        <dbReference type="SAM" id="Coils"/>
    </source>
</evidence>
<evidence type="ECO:0000313" key="3">
    <source>
        <dbReference type="Proteomes" id="UP001056109"/>
    </source>
</evidence>
<gene>
    <name evidence="2" type="ORF">NG665_08175</name>
</gene>
<dbReference type="RefSeq" id="WP_252673211.1">
    <property type="nucleotide sequence ID" value="NZ_CP099547.1"/>
</dbReference>
<protein>
    <recommendedName>
        <fullName evidence="4">Tetratricopeptide repeat protein</fullName>
    </recommendedName>
</protein>
<proteinExistence type="predicted"/>
<reference evidence="2" key="1">
    <citation type="submission" date="2022-06" db="EMBL/GenBank/DDBJ databases">
        <title>Complete Genome Sequence of Arcanobacterium pinnipediorum strain DSM 28752 isolated from a harbour seal.</title>
        <authorList>
            <person name="Borowiak M."/>
            <person name="Kreitlow A."/>
            <person name="Alssahen M."/>
            <person name="Malorny B."/>
            <person name="Laemmler C."/>
            <person name="Prenger-Berninghoff E."/>
            <person name="Siebert U."/>
            <person name="Ploetz M."/>
            <person name="Abdulmawjood A."/>
        </authorList>
    </citation>
    <scope>NUCLEOTIDE SEQUENCE</scope>
    <source>
        <strain evidence="2">DSM 28752</strain>
    </source>
</reference>
<keyword evidence="3" id="KW-1185">Reference proteome</keyword>
<dbReference type="Proteomes" id="UP001056109">
    <property type="component" value="Chromosome"/>
</dbReference>
<name>A0ABY5AGL5_9ACTO</name>
<dbReference type="EMBL" id="CP099547">
    <property type="protein sequence ID" value="USR79337.1"/>
    <property type="molecule type" value="Genomic_DNA"/>
</dbReference>
<keyword evidence="1" id="KW-0175">Coiled coil</keyword>
<dbReference type="SUPFAM" id="SSF48452">
    <property type="entry name" value="TPR-like"/>
    <property type="match status" value="3"/>
</dbReference>
<evidence type="ECO:0000313" key="2">
    <source>
        <dbReference type="EMBL" id="USR79337.1"/>
    </source>
</evidence>
<accession>A0ABY5AGL5</accession>